<keyword evidence="1" id="KW-0732">Signal</keyword>
<dbReference type="SUPFAM" id="SSF52540">
    <property type="entry name" value="P-loop containing nucleoside triphosphate hydrolases"/>
    <property type="match status" value="1"/>
</dbReference>
<dbReference type="Gene3D" id="3.40.50.300">
    <property type="entry name" value="P-loop containing nucleotide triphosphate hydrolases"/>
    <property type="match status" value="1"/>
</dbReference>
<organism evidence="2 3">
    <name type="scientific">Ditylenchus dipsaci</name>
    <dbReference type="NCBI Taxonomy" id="166011"/>
    <lineage>
        <taxon>Eukaryota</taxon>
        <taxon>Metazoa</taxon>
        <taxon>Ecdysozoa</taxon>
        <taxon>Nematoda</taxon>
        <taxon>Chromadorea</taxon>
        <taxon>Rhabditida</taxon>
        <taxon>Tylenchina</taxon>
        <taxon>Tylenchomorpha</taxon>
        <taxon>Sphaerularioidea</taxon>
        <taxon>Anguinidae</taxon>
        <taxon>Anguininae</taxon>
        <taxon>Ditylenchus</taxon>
    </lineage>
</organism>
<dbReference type="GO" id="GO:0045259">
    <property type="term" value="C:proton-transporting ATP synthase complex"/>
    <property type="evidence" value="ECO:0007669"/>
    <property type="project" value="InterPro"/>
</dbReference>
<dbReference type="GO" id="GO:0005524">
    <property type="term" value="F:ATP binding"/>
    <property type="evidence" value="ECO:0007669"/>
    <property type="project" value="TreeGrafter"/>
</dbReference>
<name>A0A915E826_9BILA</name>
<reference evidence="3" key="1">
    <citation type="submission" date="2022-11" db="UniProtKB">
        <authorList>
            <consortium name="WormBaseParasite"/>
        </authorList>
    </citation>
    <scope>IDENTIFICATION</scope>
</reference>
<feature type="signal peptide" evidence="1">
    <location>
        <begin position="1"/>
        <end position="19"/>
    </location>
</feature>
<proteinExistence type="predicted"/>
<keyword evidence="2" id="KW-1185">Reference proteome</keyword>
<feature type="chain" id="PRO_5037759064" evidence="1">
    <location>
        <begin position="20"/>
        <end position="116"/>
    </location>
</feature>
<dbReference type="GO" id="GO:0043531">
    <property type="term" value="F:ADP binding"/>
    <property type="evidence" value="ECO:0007669"/>
    <property type="project" value="TreeGrafter"/>
</dbReference>
<dbReference type="PANTHER" id="PTHR48082">
    <property type="entry name" value="ATP SYNTHASE SUBUNIT ALPHA, MITOCHONDRIAL"/>
    <property type="match status" value="1"/>
</dbReference>
<dbReference type="GO" id="GO:0046933">
    <property type="term" value="F:proton-transporting ATP synthase activity, rotational mechanism"/>
    <property type="evidence" value="ECO:0007669"/>
    <property type="project" value="InterPro"/>
</dbReference>
<dbReference type="InterPro" id="IPR027417">
    <property type="entry name" value="P-loop_NTPase"/>
</dbReference>
<evidence type="ECO:0000313" key="3">
    <source>
        <dbReference type="WBParaSite" id="jg3049"/>
    </source>
</evidence>
<accession>A0A915E826</accession>
<dbReference type="WBParaSite" id="jg3049">
    <property type="protein sequence ID" value="jg3049"/>
    <property type="gene ID" value="jg3049"/>
</dbReference>
<sequence>MSELCLCCWRSLLGRVVDALGNPIDGKGSGYHQAFRVEVKAPGIIPRIGVREPMLTGVKALTLGTNWTWTAKTAIAIDCIINQKRFNDAADEKKEVVLYLRRYRQKRSTVAQILND</sequence>
<dbReference type="InterPro" id="IPR005294">
    <property type="entry name" value="ATP_synth_F1_asu"/>
</dbReference>
<dbReference type="Proteomes" id="UP000887574">
    <property type="component" value="Unplaced"/>
</dbReference>
<dbReference type="PANTHER" id="PTHR48082:SF2">
    <property type="entry name" value="ATP SYNTHASE SUBUNIT ALPHA, MITOCHONDRIAL"/>
    <property type="match status" value="1"/>
</dbReference>
<evidence type="ECO:0000256" key="1">
    <source>
        <dbReference type="SAM" id="SignalP"/>
    </source>
</evidence>
<protein>
    <submittedName>
        <fullName evidence="3">Uncharacterized protein</fullName>
    </submittedName>
</protein>
<dbReference type="AlphaFoldDB" id="A0A915E826"/>
<evidence type="ECO:0000313" key="2">
    <source>
        <dbReference type="Proteomes" id="UP000887574"/>
    </source>
</evidence>